<comment type="caution">
    <text evidence="1">The sequence shown here is derived from an EMBL/GenBank/DDBJ whole genome shotgun (WGS) entry which is preliminary data.</text>
</comment>
<evidence type="ECO:0000313" key="1">
    <source>
        <dbReference type="EMBL" id="CUN40322.1"/>
    </source>
</evidence>
<dbReference type="SUPFAM" id="SSF56784">
    <property type="entry name" value="HAD-like"/>
    <property type="match status" value="1"/>
</dbReference>
<gene>
    <name evidence="1" type="primary">ywpJ_1</name>
    <name evidence="1" type="ORF">ERS852473_00014</name>
</gene>
<reference evidence="1 2" key="1">
    <citation type="submission" date="2015-09" db="EMBL/GenBank/DDBJ databases">
        <authorList>
            <consortium name="Pathogen Informatics"/>
        </authorList>
    </citation>
    <scope>NUCLEOTIDE SEQUENCE [LARGE SCALE GENOMIC DNA]</scope>
    <source>
        <strain evidence="1 2">2789STDY5834858</strain>
    </source>
</reference>
<organism evidence="1 2">
    <name type="scientific">Sarcina ventriculi</name>
    <name type="common">Clostridium ventriculi</name>
    <dbReference type="NCBI Taxonomy" id="1267"/>
    <lineage>
        <taxon>Bacteria</taxon>
        <taxon>Bacillati</taxon>
        <taxon>Bacillota</taxon>
        <taxon>Clostridia</taxon>
        <taxon>Eubacteriales</taxon>
        <taxon>Clostridiaceae</taxon>
        <taxon>Sarcina</taxon>
    </lineage>
</organism>
<dbReference type="PANTHER" id="PTHR10000:SF8">
    <property type="entry name" value="HAD SUPERFAMILY HYDROLASE-LIKE, TYPE 3"/>
    <property type="match status" value="1"/>
</dbReference>
<dbReference type="Pfam" id="PF08282">
    <property type="entry name" value="Hydrolase_3"/>
    <property type="match status" value="1"/>
</dbReference>
<evidence type="ECO:0000313" key="2">
    <source>
        <dbReference type="Proteomes" id="UP000095488"/>
    </source>
</evidence>
<accession>A0ABM9UIN0</accession>
<keyword evidence="2" id="KW-1185">Reference proteome</keyword>
<dbReference type="NCBIfam" id="TIGR00099">
    <property type="entry name" value="Cof-subfamily"/>
    <property type="match status" value="1"/>
</dbReference>
<dbReference type="SFLD" id="SFLDS00003">
    <property type="entry name" value="Haloacid_Dehalogenase"/>
    <property type="match status" value="1"/>
</dbReference>
<keyword evidence="1" id="KW-0378">Hydrolase</keyword>
<dbReference type="GO" id="GO:0016787">
    <property type="term" value="F:hydrolase activity"/>
    <property type="evidence" value="ECO:0007669"/>
    <property type="project" value="UniProtKB-KW"/>
</dbReference>
<sequence>MILREEDKYMYKLVCIDMDGTLLNKQHEVSLENKKALKEALDKGVRIAISTGRVYPTIEIYSKLLGINVDVICSNGAYIKERDSGDVVFQSTLSEKLFNKIYELIKKYNFLAYFDTLEGIISETKIPSNDSYRLMNSWVNEEKIKLYEVSDFREAFKDKKHSILKVILIQTLTSKSFEEAKDDLIEISCTGDIVHSWNGALEIMEKGTTKGNAVQMLAKKLNIKKEEIMCIGDSGNDLSMLNEAGFAVVMGNAEDDIKKYADFITDSNENSGVAMAINKFILNK</sequence>
<dbReference type="PROSITE" id="PS01228">
    <property type="entry name" value="COF_1"/>
    <property type="match status" value="1"/>
</dbReference>
<dbReference type="InterPro" id="IPR036412">
    <property type="entry name" value="HAD-like_sf"/>
</dbReference>
<protein>
    <submittedName>
        <fullName evidence="1">Uncharacterized phosphatase YwpJ</fullName>
        <ecNumber evidence="1">3.1.3.-</ecNumber>
    </submittedName>
</protein>
<dbReference type="InterPro" id="IPR023214">
    <property type="entry name" value="HAD_sf"/>
</dbReference>
<dbReference type="SFLD" id="SFLDG01144">
    <property type="entry name" value="C2.B.4:_PGP_Like"/>
    <property type="match status" value="1"/>
</dbReference>
<dbReference type="InterPro" id="IPR006379">
    <property type="entry name" value="HAD-SF_hydro_IIB"/>
</dbReference>
<dbReference type="Gene3D" id="3.40.50.1000">
    <property type="entry name" value="HAD superfamily/HAD-like"/>
    <property type="match status" value="1"/>
</dbReference>
<dbReference type="EMBL" id="CYZR01000001">
    <property type="protein sequence ID" value="CUN40322.1"/>
    <property type="molecule type" value="Genomic_DNA"/>
</dbReference>
<dbReference type="NCBIfam" id="TIGR01484">
    <property type="entry name" value="HAD-SF-IIB"/>
    <property type="match status" value="1"/>
</dbReference>
<dbReference type="Gene3D" id="3.30.1240.10">
    <property type="match status" value="1"/>
</dbReference>
<dbReference type="PANTHER" id="PTHR10000">
    <property type="entry name" value="PHOSPHOSERINE PHOSPHATASE"/>
    <property type="match status" value="1"/>
</dbReference>
<dbReference type="Proteomes" id="UP000095488">
    <property type="component" value="Unassembled WGS sequence"/>
</dbReference>
<proteinExistence type="predicted"/>
<name>A0ABM9UIN0_SARVE</name>
<dbReference type="EC" id="3.1.3.-" evidence="1"/>
<dbReference type="SFLD" id="SFLDG01140">
    <property type="entry name" value="C2.B:_Phosphomannomutase_and_P"/>
    <property type="match status" value="1"/>
</dbReference>
<dbReference type="CDD" id="cd07516">
    <property type="entry name" value="HAD_Pase"/>
    <property type="match status" value="1"/>
</dbReference>
<dbReference type="InterPro" id="IPR000150">
    <property type="entry name" value="Cof"/>
</dbReference>